<comment type="caution">
    <text evidence="11">The sequence shown here is derived from an EMBL/GenBank/DDBJ whole genome shotgun (WGS) entry which is preliminary data.</text>
</comment>
<dbReference type="Pfam" id="PF02309">
    <property type="entry name" value="AUX_IAA"/>
    <property type="match status" value="2"/>
</dbReference>
<dbReference type="PANTHER" id="PTHR31734">
    <property type="entry name" value="AUXIN-RESPONSIVE PROTEIN IAA17"/>
    <property type="match status" value="1"/>
</dbReference>
<dbReference type="GO" id="GO:0009734">
    <property type="term" value="P:auxin-activated signaling pathway"/>
    <property type="evidence" value="ECO:0007669"/>
    <property type="project" value="UniProtKB-UniRule"/>
</dbReference>
<dbReference type="AlphaFoldDB" id="S8D664"/>
<dbReference type="OrthoDB" id="1287782at2759"/>
<organism evidence="11 12">
    <name type="scientific">Genlisea aurea</name>
    <dbReference type="NCBI Taxonomy" id="192259"/>
    <lineage>
        <taxon>Eukaryota</taxon>
        <taxon>Viridiplantae</taxon>
        <taxon>Streptophyta</taxon>
        <taxon>Embryophyta</taxon>
        <taxon>Tracheophyta</taxon>
        <taxon>Spermatophyta</taxon>
        <taxon>Magnoliopsida</taxon>
        <taxon>eudicotyledons</taxon>
        <taxon>Gunneridae</taxon>
        <taxon>Pentapetalae</taxon>
        <taxon>asterids</taxon>
        <taxon>lamiids</taxon>
        <taxon>Lamiales</taxon>
        <taxon>Lentibulariaceae</taxon>
        <taxon>Genlisea</taxon>
    </lineage>
</organism>
<keyword evidence="5 8" id="KW-0804">Transcription</keyword>
<dbReference type="FunFam" id="3.10.20.90:FF:000078">
    <property type="entry name" value="Auxin-responsive protein"/>
    <property type="match status" value="1"/>
</dbReference>
<dbReference type="EMBL" id="AUSU01000655">
    <property type="protein sequence ID" value="EPS72871.1"/>
    <property type="molecule type" value="Genomic_DNA"/>
</dbReference>
<dbReference type="SUPFAM" id="SSF54277">
    <property type="entry name" value="CAD &amp; PB1 domains"/>
    <property type="match status" value="1"/>
</dbReference>
<dbReference type="GO" id="GO:0005634">
    <property type="term" value="C:nucleus"/>
    <property type="evidence" value="ECO:0007669"/>
    <property type="project" value="UniProtKB-SubCell"/>
</dbReference>
<reference evidence="11 12" key="1">
    <citation type="journal article" date="2013" name="BMC Genomics">
        <title>The miniature genome of a carnivorous plant Genlisea aurea contains a low number of genes and short non-coding sequences.</title>
        <authorList>
            <person name="Leushkin E.V."/>
            <person name="Sutormin R.A."/>
            <person name="Nabieva E.R."/>
            <person name="Penin A.A."/>
            <person name="Kondrashov A.S."/>
            <person name="Logacheva M.D."/>
        </authorList>
    </citation>
    <scope>NUCLEOTIDE SEQUENCE [LARGE SCALE GENOMIC DNA]</scope>
</reference>
<evidence type="ECO:0000256" key="8">
    <source>
        <dbReference type="RuleBase" id="RU004549"/>
    </source>
</evidence>
<evidence type="ECO:0000256" key="2">
    <source>
        <dbReference type="ARBA" id="ARBA00006728"/>
    </source>
</evidence>
<evidence type="ECO:0000256" key="9">
    <source>
        <dbReference type="SAM" id="MobiDB-lite"/>
    </source>
</evidence>
<protein>
    <recommendedName>
        <fullName evidence="8">Auxin-responsive protein</fullName>
    </recommendedName>
</protein>
<comment type="subunit">
    <text evidence="8">Homodimers and heterodimers.</text>
</comment>
<evidence type="ECO:0000256" key="4">
    <source>
        <dbReference type="ARBA" id="ARBA00023015"/>
    </source>
</evidence>
<sequence>MMCDVDGLRIRQVFPEGGGGGNMPPSPESESDDSASLKTELTLGLPGTVTAAEARKIGAKRDYAQDLRLGSDSDDLNADSPPKKAQVVGWPPVRSFRKNAVKYVKVAVDGAPYLRKVDLQLYTGYQHLLAALEQMFSCLTICNVVNEKKSIWGCSDHVPTYEDGDGDWMLLGDVPWKMFLDSCKRMRLMKSSEAVGLGGKLRDCSQILSC</sequence>
<dbReference type="Proteomes" id="UP000015453">
    <property type="component" value="Unassembled WGS sequence"/>
</dbReference>
<comment type="subcellular location">
    <subcellularLocation>
        <location evidence="1 8">Nucleus</location>
    </subcellularLocation>
</comment>
<evidence type="ECO:0000259" key="10">
    <source>
        <dbReference type="PROSITE" id="PS51745"/>
    </source>
</evidence>
<dbReference type="InterPro" id="IPR003311">
    <property type="entry name" value="AUX_IAA"/>
</dbReference>
<evidence type="ECO:0000256" key="5">
    <source>
        <dbReference type="ARBA" id="ARBA00023163"/>
    </source>
</evidence>
<evidence type="ECO:0000256" key="7">
    <source>
        <dbReference type="ARBA" id="ARBA00023294"/>
    </source>
</evidence>
<keyword evidence="3 8" id="KW-0678">Repressor</keyword>
<keyword evidence="12" id="KW-1185">Reference proteome</keyword>
<evidence type="ECO:0000313" key="12">
    <source>
        <dbReference type="Proteomes" id="UP000015453"/>
    </source>
</evidence>
<comment type="similarity">
    <text evidence="2 8">Belongs to the Aux/IAA family.</text>
</comment>
<dbReference type="InterPro" id="IPR033389">
    <property type="entry name" value="AUX/IAA_dom"/>
</dbReference>
<dbReference type="InterPro" id="IPR053793">
    <property type="entry name" value="PB1-like"/>
</dbReference>
<evidence type="ECO:0000256" key="3">
    <source>
        <dbReference type="ARBA" id="ARBA00022491"/>
    </source>
</evidence>
<proteinExistence type="inferred from homology"/>
<evidence type="ECO:0000256" key="1">
    <source>
        <dbReference type="ARBA" id="ARBA00004123"/>
    </source>
</evidence>
<keyword evidence="6 8" id="KW-0539">Nucleus</keyword>
<feature type="region of interest" description="Disordered" evidence="9">
    <location>
        <begin position="12"/>
        <end position="39"/>
    </location>
</feature>
<name>S8D664_9LAMI</name>
<comment type="function">
    <text evidence="8">Aux/IAA proteins are short-lived transcriptional factors that function as repressors of early auxin response genes at low auxin concentrations.</text>
</comment>
<gene>
    <name evidence="11" type="ORF">M569_01882</name>
</gene>
<dbReference type="GO" id="GO:0006355">
    <property type="term" value="P:regulation of DNA-templated transcription"/>
    <property type="evidence" value="ECO:0007669"/>
    <property type="project" value="InterPro"/>
</dbReference>
<accession>S8D664</accession>
<dbReference type="Gene3D" id="3.10.20.90">
    <property type="entry name" value="Phosphatidylinositol 3-kinase Catalytic Subunit, Chain A, domain 1"/>
    <property type="match status" value="1"/>
</dbReference>
<dbReference type="PROSITE" id="PS51745">
    <property type="entry name" value="PB1"/>
    <property type="match status" value="1"/>
</dbReference>
<feature type="domain" description="PB1" evidence="10">
    <location>
        <begin position="101"/>
        <end position="191"/>
    </location>
</feature>
<evidence type="ECO:0000313" key="11">
    <source>
        <dbReference type="EMBL" id="EPS72871.1"/>
    </source>
</evidence>
<dbReference type="PANTHER" id="PTHR31734:SF34">
    <property type="entry name" value="AUXIN-RESPONSIVE PROTEIN IAA15"/>
    <property type="match status" value="1"/>
</dbReference>
<keyword evidence="4 8" id="KW-0805">Transcription regulation</keyword>
<keyword evidence="7 8" id="KW-0927">Auxin signaling pathway</keyword>
<evidence type="ECO:0000256" key="6">
    <source>
        <dbReference type="ARBA" id="ARBA00023242"/>
    </source>
</evidence>